<keyword evidence="4" id="KW-1185">Reference proteome</keyword>
<dbReference type="EMBL" id="JBHSQW010000039">
    <property type="protein sequence ID" value="MFC5996393.1"/>
    <property type="molecule type" value="Genomic_DNA"/>
</dbReference>
<evidence type="ECO:0000256" key="1">
    <source>
        <dbReference type="ARBA" id="ARBA00009199"/>
    </source>
</evidence>
<reference evidence="4" key="1">
    <citation type="journal article" date="2019" name="Int. J. Syst. Evol. Microbiol.">
        <title>The Global Catalogue of Microorganisms (GCM) 10K type strain sequencing project: providing services to taxonomists for standard genome sequencing and annotation.</title>
        <authorList>
            <consortium name="The Broad Institute Genomics Platform"/>
            <consortium name="The Broad Institute Genome Sequencing Center for Infectious Disease"/>
            <person name="Wu L."/>
            <person name="Ma J."/>
        </authorList>
    </citation>
    <scope>NUCLEOTIDE SEQUENCE [LARGE SCALE GENOMIC DNA]</scope>
    <source>
        <strain evidence="4">CCM 8391</strain>
    </source>
</reference>
<dbReference type="PANTHER" id="PTHR11895:SF7">
    <property type="entry name" value="GLUTAMYL-TRNA(GLN) AMIDOTRANSFERASE SUBUNIT A, MITOCHONDRIAL"/>
    <property type="match status" value="1"/>
</dbReference>
<dbReference type="PANTHER" id="PTHR11895">
    <property type="entry name" value="TRANSAMIDASE"/>
    <property type="match status" value="1"/>
</dbReference>
<comment type="caution">
    <text evidence="3">The sequence shown here is derived from an EMBL/GenBank/DDBJ whole genome shotgun (WGS) entry which is preliminary data.</text>
</comment>
<evidence type="ECO:0000259" key="2">
    <source>
        <dbReference type="Pfam" id="PF01425"/>
    </source>
</evidence>
<sequence>MPAGVSADVRELAGLDAAGLAALVREGRVTAVEVARAHLARIIAADCRVGALTAVDRERVLAEAHGVDARPDRFALPLAGVPVAIGDDVDVAGFPTRYGCAASSSAPARRDDELVKRLRAAGAVVVGKARTPGPAAWGFAHDPVSSAPGPGGCGGAAAVAAGMAALAVGTDGGGAIRMSAAYLGLVGLKPGVGVVSPTAAERRWCGLSEPGPIARTADDATLMLEALSGRRIGDLAAVGLPNRVAVSLHHPWPVGRLRPAQHDAVRKAVRRFAECRIRTVAAEPPYPSTLVLRWLRRWQAGVARDVEALGIDPRGLEPHPAAVVRKGRRVLRRGIPEPDTAFRDRFVGWLDEGGNDLLVLPAVAGPAVPADELAGRGYLSALVISASRAPYTQAWNVAGLPALVVPVRWGVSRVPVQLVGRPGSEPLLLATAARLERD</sequence>
<proteinExistence type="inferred from homology"/>
<gene>
    <name evidence="3" type="ORF">ACFQE5_19500</name>
</gene>
<evidence type="ECO:0000313" key="4">
    <source>
        <dbReference type="Proteomes" id="UP001596302"/>
    </source>
</evidence>
<dbReference type="Proteomes" id="UP001596302">
    <property type="component" value="Unassembled WGS sequence"/>
</dbReference>
<dbReference type="Pfam" id="PF01425">
    <property type="entry name" value="Amidase"/>
    <property type="match status" value="1"/>
</dbReference>
<name>A0ABW1J6A1_9PSEU</name>
<comment type="similarity">
    <text evidence="1">Belongs to the amidase family.</text>
</comment>
<evidence type="ECO:0000313" key="3">
    <source>
        <dbReference type="EMBL" id="MFC5996393.1"/>
    </source>
</evidence>
<protein>
    <submittedName>
        <fullName evidence="3">Amidase</fullName>
    </submittedName>
</protein>
<dbReference type="InterPro" id="IPR000120">
    <property type="entry name" value="Amidase"/>
</dbReference>
<accession>A0ABW1J6A1</accession>
<dbReference type="SUPFAM" id="SSF75304">
    <property type="entry name" value="Amidase signature (AS) enzymes"/>
    <property type="match status" value="1"/>
</dbReference>
<feature type="domain" description="Amidase" evidence="2">
    <location>
        <begin position="33"/>
        <end position="271"/>
    </location>
</feature>
<organism evidence="3 4">
    <name type="scientific">Pseudonocardia hispaniensis</name>
    <dbReference type="NCBI Taxonomy" id="904933"/>
    <lineage>
        <taxon>Bacteria</taxon>
        <taxon>Bacillati</taxon>
        <taxon>Actinomycetota</taxon>
        <taxon>Actinomycetes</taxon>
        <taxon>Pseudonocardiales</taxon>
        <taxon>Pseudonocardiaceae</taxon>
        <taxon>Pseudonocardia</taxon>
    </lineage>
</organism>
<dbReference type="InterPro" id="IPR036928">
    <property type="entry name" value="AS_sf"/>
</dbReference>
<dbReference type="RefSeq" id="WP_379587030.1">
    <property type="nucleotide sequence ID" value="NZ_JBHSQW010000039.1"/>
</dbReference>
<dbReference type="Gene3D" id="3.90.1300.10">
    <property type="entry name" value="Amidase signature (AS) domain"/>
    <property type="match status" value="1"/>
</dbReference>
<dbReference type="InterPro" id="IPR023631">
    <property type="entry name" value="Amidase_dom"/>
</dbReference>